<dbReference type="OrthoDB" id="249703at2759"/>
<dbReference type="PROSITE" id="PS50404">
    <property type="entry name" value="GST_NTER"/>
    <property type="match status" value="1"/>
</dbReference>
<reference evidence="6" key="1">
    <citation type="journal article" date="2017" name="Genome Biol.">
        <title>Comparative genomics reveals high biological diversity and specific adaptations in the industrially and medically important fungal genus Aspergillus.</title>
        <authorList>
            <person name="de Vries R.P."/>
            <person name="Riley R."/>
            <person name="Wiebenga A."/>
            <person name="Aguilar-Osorio G."/>
            <person name="Amillis S."/>
            <person name="Uchima C.A."/>
            <person name="Anderluh G."/>
            <person name="Asadollahi M."/>
            <person name="Askin M."/>
            <person name="Barry K."/>
            <person name="Battaglia E."/>
            <person name="Bayram O."/>
            <person name="Benocci T."/>
            <person name="Braus-Stromeyer S.A."/>
            <person name="Caldana C."/>
            <person name="Canovas D."/>
            <person name="Cerqueira G.C."/>
            <person name="Chen F."/>
            <person name="Chen W."/>
            <person name="Choi C."/>
            <person name="Clum A."/>
            <person name="Dos Santos R.A."/>
            <person name="Damasio A.R."/>
            <person name="Diallinas G."/>
            <person name="Emri T."/>
            <person name="Fekete E."/>
            <person name="Flipphi M."/>
            <person name="Freyberg S."/>
            <person name="Gallo A."/>
            <person name="Gournas C."/>
            <person name="Habgood R."/>
            <person name="Hainaut M."/>
            <person name="Harispe M.L."/>
            <person name="Henrissat B."/>
            <person name="Hilden K.S."/>
            <person name="Hope R."/>
            <person name="Hossain A."/>
            <person name="Karabika E."/>
            <person name="Karaffa L."/>
            <person name="Karanyi Z."/>
            <person name="Krasevec N."/>
            <person name="Kuo A."/>
            <person name="Kusch H."/>
            <person name="LaButti K."/>
            <person name="Lagendijk E.L."/>
            <person name="Lapidus A."/>
            <person name="Levasseur A."/>
            <person name="Lindquist E."/>
            <person name="Lipzen A."/>
            <person name="Logrieco A.F."/>
            <person name="MacCabe A."/>
            <person name="Maekelae M.R."/>
            <person name="Malavazi I."/>
            <person name="Melin P."/>
            <person name="Meyer V."/>
            <person name="Mielnichuk N."/>
            <person name="Miskei M."/>
            <person name="Molnar A.P."/>
            <person name="Mule G."/>
            <person name="Ngan C.Y."/>
            <person name="Orejas M."/>
            <person name="Orosz E."/>
            <person name="Ouedraogo J.P."/>
            <person name="Overkamp K.M."/>
            <person name="Park H.-S."/>
            <person name="Perrone G."/>
            <person name="Piumi F."/>
            <person name="Punt P.J."/>
            <person name="Ram A.F."/>
            <person name="Ramon A."/>
            <person name="Rauscher S."/>
            <person name="Record E."/>
            <person name="Riano-Pachon D.M."/>
            <person name="Robert V."/>
            <person name="Roehrig J."/>
            <person name="Ruller R."/>
            <person name="Salamov A."/>
            <person name="Salih N.S."/>
            <person name="Samson R.A."/>
            <person name="Sandor E."/>
            <person name="Sanguinetti M."/>
            <person name="Schuetze T."/>
            <person name="Sepcic K."/>
            <person name="Shelest E."/>
            <person name="Sherlock G."/>
            <person name="Sophianopoulou V."/>
            <person name="Squina F.M."/>
            <person name="Sun H."/>
            <person name="Susca A."/>
            <person name="Todd R.B."/>
            <person name="Tsang A."/>
            <person name="Unkles S.E."/>
            <person name="van de Wiele N."/>
            <person name="van Rossen-Uffink D."/>
            <person name="Oliveira J.V."/>
            <person name="Vesth T.C."/>
            <person name="Visser J."/>
            <person name="Yu J.-H."/>
            <person name="Zhou M."/>
            <person name="Andersen M.R."/>
            <person name="Archer D.B."/>
            <person name="Baker S.E."/>
            <person name="Benoit I."/>
            <person name="Brakhage A.A."/>
            <person name="Braus G.H."/>
            <person name="Fischer R."/>
            <person name="Frisvad J.C."/>
            <person name="Goldman G.H."/>
            <person name="Houbraken J."/>
            <person name="Oakley B."/>
            <person name="Pocsi I."/>
            <person name="Scazzocchio C."/>
            <person name="Seiboth B."/>
            <person name="vanKuyk P.A."/>
            <person name="Wortman J."/>
            <person name="Dyer P.S."/>
            <person name="Grigoriev I.V."/>
        </authorList>
    </citation>
    <scope>NUCLEOTIDE SEQUENCE [LARGE SCALE GENOMIC DNA]</scope>
    <source>
        <strain evidence="6">CBS 101740 / IMI 381727 / IBT 21946</strain>
    </source>
</reference>
<evidence type="ECO:0000313" key="5">
    <source>
        <dbReference type="EMBL" id="OJJ67038.1"/>
    </source>
</evidence>
<dbReference type="FunFam" id="3.40.30.10:FF:000142">
    <property type="entry name" value="Elongation factor 1 gamma"/>
    <property type="match status" value="1"/>
</dbReference>
<dbReference type="STRING" id="767769.A0A1L9U5T8"/>
<organism evidence="5 6">
    <name type="scientific">Aspergillus brasiliensis (strain CBS 101740 / IMI 381727 / IBT 21946)</name>
    <dbReference type="NCBI Taxonomy" id="767769"/>
    <lineage>
        <taxon>Eukaryota</taxon>
        <taxon>Fungi</taxon>
        <taxon>Dikarya</taxon>
        <taxon>Ascomycota</taxon>
        <taxon>Pezizomycotina</taxon>
        <taxon>Eurotiomycetes</taxon>
        <taxon>Eurotiomycetidae</taxon>
        <taxon>Eurotiales</taxon>
        <taxon>Aspergillaceae</taxon>
        <taxon>Aspergillus</taxon>
        <taxon>Aspergillus subgen. Circumdati</taxon>
    </lineage>
</organism>
<dbReference type="Pfam" id="PF02798">
    <property type="entry name" value="GST_N"/>
    <property type="match status" value="1"/>
</dbReference>
<dbReference type="Gene3D" id="3.40.30.10">
    <property type="entry name" value="Glutaredoxin"/>
    <property type="match status" value="1"/>
</dbReference>
<evidence type="ECO:0000256" key="1">
    <source>
        <dbReference type="ARBA" id="ARBA00007409"/>
    </source>
</evidence>
<evidence type="ECO:0008006" key="7">
    <source>
        <dbReference type="Google" id="ProtNLM"/>
    </source>
</evidence>
<sequence>MASLGTIYTYPYNPRVMKVQAAAALNGRTVDIAPEFIMTKTNKSPEFLRDFPLGKVPAFKGVTGLSLFESDAILQYVAESGPASVQLLGSSVDDRALIRQWTEFADHELFEPLQNMVLWRYGMAPFDEALESKSYSRLEVSLSVLEAHLQGREFVASGDLSMADLSVAAAMFWGYGQVVDADLRSRYPSTAEWYLRVIGREGVKQAFGEPNFIGKRLVSPGVKAR</sequence>
<dbReference type="EMBL" id="KV878696">
    <property type="protein sequence ID" value="OJJ67038.1"/>
    <property type="molecule type" value="Genomic_DNA"/>
</dbReference>
<dbReference type="Gene3D" id="1.20.1050.10">
    <property type="match status" value="1"/>
</dbReference>
<dbReference type="GO" id="GO:0005737">
    <property type="term" value="C:cytoplasm"/>
    <property type="evidence" value="ECO:0007669"/>
    <property type="project" value="TreeGrafter"/>
</dbReference>
<dbReference type="RefSeq" id="XP_067474287.1">
    <property type="nucleotide sequence ID" value="XM_067618863.1"/>
</dbReference>
<dbReference type="Proteomes" id="UP000184499">
    <property type="component" value="Unassembled WGS sequence"/>
</dbReference>
<dbReference type="OMA" id="VETYPHK"/>
<proteinExistence type="inferred from homology"/>
<comment type="similarity">
    <text evidence="1 2">Belongs to the GST superfamily.</text>
</comment>
<dbReference type="InterPro" id="IPR040079">
    <property type="entry name" value="Glutathione_S-Trfase"/>
</dbReference>
<feature type="domain" description="GST N-terminal" evidence="3">
    <location>
        <begin position="3"/>
        <end position="85"/>
    </location>
</feature>
<gene>
    <name evidence="5" type="ORF">ASPBRDRAFT_137149</name>
</gene>
<dbReference type="Pfam" id="PF00043">
    <property type="entry name" value="GST_C"/>
    <property type="match status" value="1"/>
</dbReference>
<protein>
    <recommendedName>
        <fullName evidence="7">Translation elongation factor eEF-1B gamma subunit</fullName>
    </recommendedName>
</protein>
<name>A0A1L9U5T8_ASPBC</name>
<evidence type="ECO:0000259" key="3">
    <source>
        <dbReference type="PROSITE" id="PS50404"/>
    </source>
</evidence>
<feature type="domain" description="GST C-terminal" evidence="4">
    <location>
        <begin position="91"/>
        <end position="221"/>
    </location>
</feature>
<dbReference type="PANTHER" id="PTHR43986:SF10">
    <property type="entry name" value="ELONGATION FACTOR EEF-1B GAMMA SUBUNIT, PUTATIVE (AFU_ORTHOLOGUE AFUA_1G17120)-RELATED"/>
    <property type="match status" value="1"/>
</dbReference>
<dbReference type="GO" id="GO:0005634">
    <property type="term" value="C:nucleus"/>
    <property type="evidence" value="ECO:0007669"/>
    <property type="project" value="TreeGrafter"/>
</dbReference>
<dbReference type="GO" id="GO:0006414">
    <property type="term" value="P:translational elongation"/>
    <property type="evidence" value="ECO:0007669"/>
    <property type="project" value="TreeGrafter"/>
</dbReference>
<dbReference type="SUPFAM" id="SSF47616">
    <property type="entry name" value="GST C-terminal domain-like"/>
    <property type="match status" value="1"/>
</dbReference>
<dbReference type="SFLD" id="SFLDS00019">
    <property type="entry name" value="Glutathione_Transferase_(cytos"/>
    <property type="match status" value="1"/>
</dbReference>
<dbReference type="PANTHER" id="PTHR43986">
    <property type="entry name" value="ELONGATION FACTOR 1-GAMMA"/>
    <property type="match status" value="1"/>
</dbReference>
<dbReference type="GeneID" id="93571351"/>
<evidence type="ECO:0000259" key="4">
    <source>
        <dbReference type="PROSITE" id="PS50405"/>
    </source>
</evidence>
<dbReference type="PROSITE" id="PS50405">
    <property type="entry name" value="GST_CTER"/>
    <property type="match status" value="1"/>
</dbReference>
<dbReference type="InterPro" id="IPR036282">
    <property type="entry name" value="Glutathione-S-Trfase_C_sf"/>
</dbReference>
<dbReference type="InterPro" id="IPR036249">
    <property type="entry name" value="Thioredoxin-like_sf"/>
</dbReference>
<dbReference type="CDD" id="cd03044">
    <property type="entry name" value="GST_N_EF1Bgamma"/>
    <property type="match status" value="1"/>
</dbReference>
<dbReference type="InterPro" id="IPR004046">
    <property type="entry name" value="GST_C"/>
</dbReference>
<accession>A0A1L9U5T8</accession>
<dbReference type="InterPro" id="IPR010987">
    <property type="entry name" value="Glutathione-S-Trfase_C-like"/>
</dbReference>
<evidence type="ECO:0000313" key="6">
    <source>
        <dbReference type="Proteomes" id="UP000184499"/>
    </source>
</evidence>
<dbReference type="SUPFAM" id="SSF52833">
    <property type="entry name" value="Thioredoxin-like"/>
    <property type="match status" value="1"/>
</dbReference>
<keyword evidence="6" id="KW-1185">Reference proteome</keyword>
<dbReference type="SFLD" id="SFLDG00358">
    <property type="entry name" value="Main_(cytGST)"/>
    <property type="match status" value="1"/>
</dbReference>
<dbReference type="VEuPathDB" id="FungiDB:ASPBRDRAFT_137149"/>
<dbReference type="InterPro" id="IPR050802">
    <property type="entry name" value="EF-GSTs"/>
</dbReference>
<dbReference type="AlphaFoldDB" id="A0A1L9U5T8"/>
<evidence type="ECO:0000256" key="2">
    <source>
        <dbReference type="RuleBase" id="RU003494"/>
    </source>
</evidence>
<dbReference type="InterPro" id="IPR004045">
    <property type="entry name" value="Glutathione_S-Trfase_N"/>
</dbReference>